<gene>
    <name evidence="1" type="ORF">Dsin_030932</name>
</gene>
<dbReference type="InterPro" id="IPR044228">
    <property type="entry name" value="FAP1"/>
</dbReference>
<evidence type="ECO:0000313" key="1">
    <source>
        <dbReference type="EMBL" id="KAK3183646.1"/>
    </source>
</evidence>
<sequence length="133" mass="14302">METTVEEVTAKVESLVVHDKADNGNLAKEKVNCESGTKAGAAATAEQTNEKVHEEKEVAVEVEPKTGVSFPVKLDDGKQLICVGLRKKSMLGIGIKIYAFGIYADNENLKDLLRSKGWRTPIKTNKGNVSGSG</sequence>
<dbReference type="EMBL" id="JANJYJ010000010">
    <property type="protein sequence ID" value="KAK3183646.1"/>
    <property type="molecule type" value="Genomic_DNA"/>
</dbReference>
<dbReference type="AlphaFoldDB" id="A0AAE0DRL6"/>
<dbReference type="GO" id="GO:0005504">
    <property type="term" value="F:fatty acid binding"/>
    <property type="evidence" value="ECO:0007669"/>
    <property type="project" value="TreeGrafter"/>
</dbReference>
<organism evidence="1 2">
    <name type="scientific">Dipteronia sinensis</name>
    <dbReference type="NCBI Taxonomy" id="43782"/>
    <lineage>
        <taxon>Eukaryota</taxon>
        <taxon>Viridiplantae</taxon>
        <taxon>Streptophyta</taxon>
        <taxon>Embryophyta</taxon>
        <taxon>Tracheophyta</taxon>
        <taxon>Spermatophyta</taxon>
        <taxon>Magnoliopsida</taxon>
        <taxon>eudicotyledons</taxon>
        <taxon>Gunneridae</taxon>
        <taxon>Pentapetalae</taxon>
        <taxon>rosids</taxon>
        <taxon>malvids</taxon>
        <taxon>Sapindales</taxon>
        <taxon>Sapindaceae</taxon>
        <taxon>Hippocastanoideae</taxon>
        <taxon>Acereae</taxon>
        <taxon>Dipteronia</taxon>
    </lineage>
</organism>
<dbReference type="InterPro" id="IPR016088">
    <property type="entry name" value="Chalcone_isomerase_3-sand"/>
</dbReference>
<keyword evidence="2" id="KW-1185">Reference proteome</keyword>
<evidence type="ECO:0008006" key="3">
    <source>
        <dbReference type="Google" id="ProtNLM"/>
    </source>
</evidence>
<reference evidence="1" key="1">
    <citation type="journal article" date="2023" name="Plant J.">
        <title>Genome sequences and population genomics provide insights into the demographic history, inbreeding, and mutation load of two 'living fossil' tree species of Dipteronia.</title>
        <authorList>
            <person name="Feng Y."/>
            <person name="Comes H.P."/>
            <person name="Chen J."/>
            <person name="Zhu S."/>
            <person name="Lu R."/>
            <person name="Zhang X."/>
            <person name="Li P."/>
            <person name="Qiu J."/>
            <person name="Olsen K.M."/>
            <person name="Qiu Y."/>
        </authorList>
    </citation>
    <scope>NUCLEOTIDE SEQUENCE</scope>
    <source>
        <strain evidence="1">NBL</strain>
    </source>
</reference>
<evidence type="ECO:0000313" key="2">
    <source>
        <dbReference type="Proteomes" id="UP001281410"/>
    </source>
</evidence>
<proteinExistence type="predicted"/>
<dbReference type="GO" id="GO:0006631">
    <property type="term" value="P:fatty acid metabolic process"/>
    <property type="evidence" value="ECO:0007669"/>
    <property type="project" value="TreeGrafter"/>
</dbReference>
<accession>A0AAE0DRL6</accession>
<comment type="caution">
    <text evidence="1">The sequence shown here is derived from an EMBL/GenBank/DDBJ whole genome shotgun (WGS) entry which is preliminary data.</text>
</comment>
<protein>
    <recommendedName>
        <fullName evidence="3">Chalcone-flavonone isomerase family protein</fullName>
    </recommendedName>
</protein>
<dbReference type="PANTHER" id="PTHR47589">
    <property type="entry name" value="FATTY-ACID-BINDING PROTEIN 1"/>
    <property type="match status" value="1"/>
</dbReference>
<dbReference type="Proteomes" id="UP001281410">
    <property type="component" value="Unassembled WGS sequence"/>
</dbReference>
<name>A0AAE0DRL6_9ROSI</name>
<dbReference type="GO" id="GO:0009570">
    <property type="term" value="C:chloroplast stroma"/>
    <property type="evidence" value="ECO:0007669"/>
    <property type="project" value="TreeGrafter"/>
</dbReference>
<dbReference type="PANTHER" id="PTHR47589:SF4">
    <property type="entry name" value="FATTY-ACID-BINDING PROTEIN 1-LIKE"/>
    <property type="match status" value="1"/>
</dbReference>
<dbReference type="Gene3D" id="3.50.70.10">
    <property type="match status" value="1"/>
</dbReference>